<reference evidence="2 3" key="1">
    <citation type="submission" date="2015-07" db="EMBL/GenBank/DDBJ databases">
        <authorList>
            <person name="Kim K.M."/>
        </authorList>
    </citation>
    <scope>NUCLEOTIDE SEQUENCE [LARGE SCALE GENOMIC DNA]</scope>
    <source>
        <strain evidence="2 3">KCTC 12363</strain>
    </source>
</reference>
<dbReference type="SUPFAM" id="SSF51658">
    <property type="entry name" value="Xylose isomerase-like"/>
    <property type="match status" value="1"/>
</dbReference>
<dbReference type="Pfam" id="PF01261">
    <property type="entry name" value="AP_endonuc_2"/>
    <property type="match status" value="1"/>
</dbReference>
<sequence>MEIKRRNVLKTIGLGSIAAVQPVSAFSMPKKKGKFTYCLNTSTIRGQDPGLAKYIEIAAEAGYDGIEIWIQDLKKFLADGNSTSTLKTMIENSGLKVENAIGFAPWMVADKDKSRQGFLQMEEEMNLLAAIGCKRVAAPGVGAEAPVDLVLAGEKFKDLLDLGRKTGVMPQLEFWGAFKPFYHLGQILMVAAVANDPDARLLPDIFHLYRGGSGFDGLKLINGNAIEIFHMNDFQGNIQREEQSDKDRVYPGDGVGPLVQVVRDLKNMGGDKVLSLELFNPEYWKEDPLHVAKTGLAKMKAIVKAAN</sequence>
<dbReference type="Proteomes" id="UP000036520">
    <property type="component" value="Chromosome"/>
</dbReference>
<dbReference type="EMBL" id="CP012040">
    <property type="protein sequence ID" value="AKP50084.1"/>
    <property type="molecule type" value="Genomic_DNA"/>
</dbReference>
<dbReference type="InterPro" id="IPR013022">
    <property type="entry name" value="Xyl_isomerase-like_TIM-brl"/>
</dbReference>
<proteinExistence type="predicted"/>
<dbReference type="InterPro" id="IPR036237">
    <property type="entry name" value="Xyl_isomerase-like_sf"/>
</dbReference>
<dbReference type="OrthoDB" id="930834at2"/>
<evidence type="ECO:0000259" key="1">
    <source>
        <dbReference type="Pfam" id="PF01261"/>
    </source>
</evidence>
<protein>
    <submittedName>
        <fullName evidence="2">Putative IolI protein</fullName>
    </submittedName>
</protein>
<dbReference type="AlphaFoldDB" id="A0A0H4P7F0"/>
<accession>A0A0H4P7F0</accession>
<dbReference type="KEGG" id="camu:CA2015_0619"/>
<dbReference type="PANTHER" id="PTHR12110:SF48">
    <property type="entry name" value="BLL3656 PROTEIN"/>
    <property type="match status" value="1"/>
</dbReference>
<evidence type="ECO:0000313" key="2">
    <source>
        <dbReference type="EMBL" id="AKP50084.1"/>
    </source>
</evidence>
<dbReference type="PANTHER" id="PTHR12110">
    <property type="entry name" value="HYDROXYPYRUVATE ISOMERASE"/>
    <property type="match status" value="1"/>
</dbReference>
<organism evidence="2 3">
    <name type="scientific">Cyclobacterium amurskyense</name>
    <dbReference type="NCBI Taxonomy" id="320787"/>
    <lineage>
        <taxon>Bacteria</taxon>
        <taxon>Pseudomonadati</taxon>
        <taxon>Bacteroidota</taxon>
        <taxon>Cytophagia</taxon>
        <taxon>Cytophagales</taxon>
        <taxon>Cyclobacteriaceae</taxon>
        <taxon>Cyclobacterium</taxon>
    </lineage>
</organism>
<dbReference type="RefSeq" id="WP_048640562.1">
    <property type="nucleotide sequence ID" value="NZ_CP012040.1"/>
</dbReference>
<evidence type="ECO:0000313" key="3">
    <source>
        <dbReference type="Proteomes" id="UP000036520"/>
    </source>
</evidence>
<dbReference type="Gene3D" id="3.20.20.150">
    <property type="entry name" value="Divalent-metal-dependent TIM barrel enzymes"/>
    <property type="match status" value="1"/>
</dbReference>
<dbReference type="InterPro" id="IPR050312">
    <property type="entry name" value="IolE/XylAMocC-like"/>
</dbReference>
<name>A0A0H4P7F0_9BACT</name>
<gene>
    <name evidence="2" type="ORF">CA2015_0619</name>
</gene>
<keyword evidence="3" id="KW-1185">Reference proteome</keyword>
<dbReference type="PATRIC" id="fig|320787.5.peg.695"/>
<dbReference type="STRING" id="320787.CA2015_0619"/>
<feature type="domain" description="Xylose isomerase-like TIM barrel" evidence="1">
    <location>
        <begin position="56"/>
        <end position="299"/>
    </location>
</feature>